<keyword evidence="4 9" id="KW-0805">Transcription regulation</keyword>
<dbReference type="EMBL" id="CP034456">
    <property type="protein sequence ID" value="QBM86666.1"/>
    <property type="molecule type" value="Genomic_DNA"/>
</dbReference>
<keyword evidence="7 9" id="KW-0539">Nucleus</keyword>
<feature type="compositionally biased region" description="Basic and acidic residues" evidence="10">
    <location>
        <begin position="171"/>
        <end position="182"/>
    </location>
</feature>
<dbReference type="Gene3D" id="6.10.250.2610">
    <property type="match status" value="1"/>
</dbReference>
<dbReference type="InterPro" id="IPR019364">
    <property type="entry name" value="Mediatior_Med8_fun/met"/>
</dbReference>
<comment type="subunit">
    <text evidence="9">Component of the Mediator complex.</text>
</comment>
<evidence type="ECO:0000256" key="2">
    <source>
        <dbReference type="ARBA" id="ARBA00005716"/>
    </source>
</evidence>
<gene>
    <name evidence="11" type="primary">MPUL0A13120</name>
    <name evidence="9" type="synonym">MED8</name>
    <name evidence="11" type="ORF">METSCH_A13120</name>
</gene>
<proteinExistence type="inferred from homology"/>
<evidence type="ECO:0000256" key="6">
    <source>
        <dbReference type="ARBA" id="ARBA00023163"/>
    </source>
</evidence>
<dbReference type="Proteomes" id="UP000292447">
    <property type="component" value="Chromosome I"/>
</dbReference>
<evidence type="ECO:0000256" key="3">
    <source>
        <dbReference type="ARBA" id="ARBA00020637"/>
    </source>
</evidence>
<evidence type="ECO:0000313" key="12">
    <source>
        <dbReference type="Proteomes" id="UP000292447"/>
    </source>
</evidence>
<evidence type="ECO:0000256" key="1">
    <source>
        <dbReference type="ARBA" id="ARBA00004123"/>
    </source>
</evidence>
<dbReference type="Pfam" id="PF10232">
    <property type="entry name" value="Med8"/>
    <property type="match status" value="1"/>
</dbReference>
<dbReference type="AlphaFoldDB" id="A0A4P6XKI4"/>
<comment type="function">
    <text evidence="9">Component of the Mediator complex, a coactivator involved in the regulated transcription of nearly all RNA polymerase II-dependent genes. Mediator functions as a bridge to convey information from gene-specific regulatory proteins to the basal RNA polymerase II transcription machinery. Mediator is recruited to promoters by direct interactions with regulatory proteins and serves as a scaffold for the assembly of a functional preinitiation complex with RNA polymerase II and the general transcription factors.</text>
</comment>
<organism evidence="11 12">
    <name type="scientific">Metschnikowia aff. pulcherrima</name>
    <dbReference type="NCBI Taxonomy" id="2163413"/>
    <lineage>
        <taxon>Eukaryota</taxon>
        <taxon>Fungi</taxon>
        <taxon>Dikarya</taxon>
        <taxon>Ascomycota</taxon>
        <taxon>Saccharomycotina</taxon>
        <taxon>Pichiomycetes</taxon>
        <taxon>Metschnikowiaceae</taxon>
        <taxon>Metschnikowia</taxon>
    </lineage>
</organism>
<feature type="region of interest" description="Disordered" evidence="10">
    <location>
        <begin position="171"/>
        <end position="198"/>
    </location>
</feature>
<sequence>MNKPQQSPEEPKLNPQNDIPVESLELIRNRLHQVYQSLRKLADQINYTNRNPKAKLPSYSSLHGQFQVFITQLHSIASQLDHNSEVLGSTNAYPLPNFPTTQHEGLVTTLLRKKPLPAVDEWVDEAMKNSEAFKLTVEKDNEFAEWCFLKVKELADEFNFDGFLTEEDIKAQQDESKSAEHIEEPEDKPFVPSKPPMRPDVAMKFMTHGVLI</sequence>
<dbReference type="PANTHER" id="PTHR13074">
    <property type="entry name" value="MEDIATOR OF RNA POLYMERASE II TRANSCRIPTION SUBUNIT 8"/>
    <property type="match status" value="1"/>
</dbReference>
<dbReference type="GO" id="GO:0006357">
    <property type="term" value="P:regulation of transcription by RNA polymerase II"/>
    <property type="evidence" value="ECO:0007669"/>
    <property type="project" value="InterPro"/>
</dbReference>
<evidence type="ECO:0000256" key="8">
    <source>
        <dbReference type="ARBA" id="ARBA00031261"/>
    </source>
</evidence>
<evidence type="ECO:0000256" key="7">
    <source>
        <dbReference type="ARBA" id="ARBA00023242"/>
    </source>
</evidence>
<keyword evidence="12" id="KW-1185">Reference proteome</keyword>
<dbReference type="GO" id="GO:0016592">
    <property type="term" value="C:mediator complex"/>
    <property type="evidence" value="ECO:0007669"/>
    <property type="project" value="InterPro"/>
</dbReference>
<evidence type="ECO:0000313" key="11">
    <source>
        <dbReference type="EMBL" id="QBM86666.1"/>
    </source>
</evidence>
<evidence type="ECO:0000256" key="5">
    <source>
        <dbReference type="ARBA" id="ARBA00023159"/>
    </source>
</evidence>
<dbReference type="GO" id="GO:0003712">
    <property type="term" value="F:transcription coregulator activity"/>
    <property type="evidence" value="ECO:0007669"/>
    <property type="project" value="InterPro"/>
</dbReference>
<evidence type="ECO:0000256" key="4">
    <source>
        <dbReference type="ARBA" id="ARBA00023015"/>
    </source>
</evidence>
<dbReference type="PANTHER" id="PTHR13074:SF9">
    <property type="entry name" value="MEDIATOR OF RNA POLYMERASE II TRANSCRIPTION SUBUNIT 8"/>
    <property type="match status" value="1"/>
</dbReference>
<keyword evidence="5 9" id="KW-0010">Activator</keyword>
<comment type="similarity">
    <text evidence="2 9">Belongs to the Mediator complex subunit 8 family.</text>
</comment>
<protein>
    <recommendedName>
        <fullName evidence="3 9">Mediator of RNA polymerase II transcription subunit 8</fullName>
    </recommendedName>
    <alternativeName>
        <fullName evidence="8 9">Mediator complex subunit 8</fullName>
    </alternativeName>
</protein>
<dbReference type="GO" id="GO:0000978">
    <property type="term" value="F:RNA polymerase II cis-regulatory region sequence-specific DNA binding"/>
    <property type="evidence" value="ECO:0007669"/>
    <property type="project" value="TreeGrafter"/>
</dbReference>
<evidence type="ECO:0000256" key="9">
    <source>
        <dbReference type="RuleBase" id="RU364144"/>
    </source>
</evidence>
<comment type="subcellular location">
    <subcellularLocation>
        <location evidence="1 9">Nucleus</location>
    </subcellularLocation>
</comment>
<keyword evidence="6 9" id="KW-0804">Transcription</keyword>
<evidence type="ECO:0000256" key="10">
    <source>
        <dbReference type="SAM" id="MobiDB-lite"/>
    </source>
</evidence>
<dbReference type="GO" id="GO:0070847">
    <property type="term" value="C:core mediator complex"/>
    <property type="evidence" value="ECO:0007669"/>
    <property type="project" value="TreeGrafter"/>
</dbReference>
<accession>A0A4P6XKI4</accession>
<name>A0A4P6XKI4_9ASCO</name>
<reference evidence="12" key="1">
    <citation type="submission" date="2019-03" db="EMBL/GenBank/DDBJ databases">
        <title>Snf2 controls pulcherriminic acid biosynthesis and connects pigmentation and antifungal activity of the yeast Metschnikowia pulcherrima.</title>
        <authorList>
            <person name="Gore-Lloyd D."/>
            <person name="Sumann I."/>
            <person name="Brachmann A.O."/>
            <person name="Schneeberger K."/>
            <person name="Ortiz-Merino R.A."/>
            <person name="Moreno-Beltran M."/>
            <person name="Schlaefli M."/>
            <person name="Kirner P."/>
            <person name="Santos Kron A."/>
            <person name="Wolfe K.H."/>
            <person name="Piel J."/>
            <person name="Ahrens C.H."/>
            <person name="Henk D."/>
            <person name="Freimoser F.M."/>
        </authorList>
    </citation>
    <scope>NUCLEOTIDE SEQUENCE [LARGE SCALE GENOMIC DNA]</scope>
    <source>
        <strain evidence="12">APC 1.2</strain>
    </source>
</reference>
<dbReference type="Gene3D" id="1.20.58.1710">
    <property type="match status" value="1"/>
</dbReference>